<keyword evidence="3" id="KW-1185">Reference proteome</keyword>
<dbReference type="Gene3D" id="3.40.630.30">
    <property type="match status" value="1"/>
</dbReference>
<dbReference type="CDD" id="cd04301">
    <property type="entry name" value="NAT_SF"/>
    <property type="match status" value="1"/>
</dbReference>
<sequence length="202" mass="22678">MRAESGIPEHQIRPYQRSDAASWLRCRLLSFFSTNYYDDVAVERPRYAAPAIQRVAVVDEAVVGLIDVAVAGAKATIEVLAVHPEHARRGLGTALLHSVLTELRDAGAVETLDVWTREDVPANRWYLRSGFTEAFSYLHVYKSHEDDAAGFQSPAGLDPPLTAFVHAPREREAELRRRFRRVYVCRRYVRALRGGAATCDTP</sequence>
<feature type="domain" description="N-acetyltransferase" evidence="1">
    <location>
        <begin position="10"/>
        <end position="147"/>
    </location>
</feature>
<dbReference type="GO" id="GO:0016747">
    <property type="term" value="F:acyltransferase activity, transferring groups other than amino-acyl groups"/>
    <property type="evidence" value="ECO:0007669"/>
    <property type="project" value="InterPro"/>
</dbReference>
<dbReference type="AlphaFoldDB" id="A0A927MZW8"/>
<evidence type="ECO:0000313" key="2">
    <source>
        <dbReference type="EMBL" id="MBE1609671.1"/>
    </source>
</evidence>
<dbReference type="PANTHER" id="PTHR43617">
    <property type="entry name" value="L-AMINO ACID N-ACETYLTRANSFERASE"/>
    <property type="match status" value="1"/>
</dbReference>
<accession>A0A927MZW8</accession>
<name>A0A927MZW8_9ACTN</name>
<dbReference type="InterPro" id="IPR016181">
    <property type="entry name" value="Acyl_CoA_acyltransferase"/>
</dbReference>
<dbReference type="RefSeq" id="WP_192753210.1">
    <property type="nucleotide sequence ID" value="NZ_BAABJL010000163.1"/>
</dbReference>
<dbReference type="Pfam" id="PF00583">
    <property type="entry name" value="Acetyltransf_1"/>
    <property type="match status" value="1"/>
</dbReference>
<evidence type="ECO:0000313" key="3">
    <source>
        <dbReference type="Proteomes" id="UP000638648"/>
    </source>
</evidence>
<organism evidence="2 3">
    <name type="scientific">Actinopolymorpha pittospori</name>
    <dbReference type="NCBI Taxonomy" id="648752"/>
    <lineage>
        <taxon>Bacteria</taxon>
        <taxon>Bacillati</taxon>
        <taxon>Actinomycetota</taxon>
        <taxon>Actinomycetes</taxon>
        <taxon>Propionibacteriales</taxon>
        <taxon>Actinopolymorphaceae</taxon>
        <taxon>Actinopolymorpha</taxon>
    </lineage>
</organism>
<comment type="caution">
    <text evidence="2">The sequence shown here is derived from an EMBL/GenBank/DDBJ whole genome shotgun (WGS) entry which is preliminary data.</text>
</comment>
<keyword evidence="2" id="KW-0687">Ribonucleoprotein</keyword>
<gene>
    <name evidence="2" type="ORF">HEB94_006519</name>
</gene>
<evidence type="ECO:0000259" key="1">
    <source>
        <dbReference type="PROSITE" id="PS51186"/>
    </source>
</evidence>
<dbReference type="GO" id="GO:0005840">
    <property type="term" value="C:ribosome"/>
    <property type="evidence" value="ECO:0007669"/>
    <property type="project" value="UniProtKB-KW"/>
</dbReference>
<dbReference type="InterPro" id="IPR050276">
    <property type="entry name" value="MshD_Acetyltransferase"/>
</dbReference>
<keyword evidence="2" id="KW-0689">Ribosomal protein</keyword>
<dbReference type="InterPro" id="IPR000182">
    <property type="entry name" value="GNAT_dom"/>
</dbReference>
<protein>
    <submittedName>
        <fullName evidence="2">Ribosomal protein S18 acetylase RimI-like enzyme</fullName>
    </submittedName>
</protein>
<proteinExistence type="predicted"/>
<dbReference type="EMBL" id="JADBEM010000001">
    <property type="protein sequence ID" value="MBE1609671.1"/>
    <property type="molecule type" value="Genomic_DNA"/>
</dbReference>
<dbReference type="Proteomes" id="UP000638648">
    <property type="component" value="Unassembled WGS sequence"/>
</dbReference>
<dbReference type="PROSITE" id="PS51186">
    <property type="entry name" value="GNAT"/>
    <property type="match status" value="1"/>
</dbReference>
<reference evidence="2" key="1">
    <citation type="submission" date="2020-10" db="EMBL/GenBank/DDBJ databases">
        <title>Sequencing the genomes of 1000 actinobacteria strains.</title>
        <authorList>
            <person name="Klenk H.-P."/>
        </authorList>
    </citation>
    <scope>NUCLEOTIDE SEQUENCE</scope>
    <source>
        <strain evidence="2">DSM 45354</strain>
    </source>
</reference>
<dbReference type="SUPFAM" id="SSF55729">
    <property type="entry name" value="Acyl-CoA N-acyltransferases (Nat)"/>
    <property type="match status" value="1"/>
</dbReference>